<dbReference type="PANTHER" id="PTHR40079:SF4">
    <property type="entry name" value="GH26 DOMAIN-CONTAINING PROTEIN-RELATED"/>
    <property type="match status" value="1"/>
</dbReference>
<dbReference type="InterPro" id="IPR022790">
    <property type="entry name" value="GH26_dom"/>
</dbReference>
<evidence type="ECO:0000313" key="6">
    <source>
        <dbReference type="EMBL" id="OGC28917.1"/>
    </source>
</evidence>
<gene>
    <name evidence="6" type="ORF">A3K49_04565</name>
</gene>
<protein>
    <recommendedName>
        <fullName evidence="5">GH26 domain-containing protein</fullName>
    </recommendedName>
</protein>
<dbReference type="GO" id="GO:0006080">
    <property type="term" value="P:substituted mannan metabolic process"/>
    <property type="evidence" value="ECO:0007669"/>
    <property type="project" value="InterPro"/>
</dbReference>
<evidence type="ECO:0000256" key="4">
    <source>
        <dbReference type="PROSITE-ProRule" id="PRU01100"/>
    </source>
</evidence>
<reference evidence="6 7" key="1">
    <citation type="journal article" date="2016" name="Nat. Commun.">
        <title>Thousands of microbial genomes shed light on interconnected biogeochemical processes in an aquifer system.</title>
        <authorList>
            <person name="Anantharaman K."/>
            <person name="Brown C.T."/>
            <person name="Hug L.A."/>
            <person name="Sharon I."/>
            <person name="Castelle C.J."/>
            <person name="Probst A.J."/>
            <person name="Thomas B.C."/>
            <person name="Singh A."/>
            <person name="Wilkins M.J."/>
            <person name="Karaoz U."/>
            <person name="Brodie E.L."/>
            <person name="Williams K.H."/>
            <person name="Hubbard S.S."/>
            <person name="Banfield J.F."/>
        </authorList>
    </citation>
    <scope>NUCLEOTIDE SEQUENCE [LARGE SCALE GENOMIC DNA]</scope>
</reference>
<feature type="domain" description="GH26" evidence="5">
    <location>
        <begin position="1"/>
        <end position="278"/>
    </location>
</feature>
<feature type="active site" description="Proton donor" evidence="4">
    <location>
        <position position="98"/>
    </location>
</feature>
<dbReference type="Gene3D" id="3.20.20.80">
    <property type="entry name" value="Glycosidases"/>
    <property type="match status" value="1"/>
</dbReference>
<evidence type="ECO:0000313" key="7">
    <source>
        <dbReference type="Proteomes" id="UP000178602"/>
    </source>
</evidence>
<dbReference type="EMBL" id="MEUG01000001">
    <property type="protein sequence ID" value="OGC28917.1"/>
    <property type="molecule type" value="Genomic_DNA"/>
</dbReference>
<comment type="similarity">
    <text evidence="1 4">Belongs to the glycosyl hydrolase 26 family.</text>
</comment>
<sequence>MGAFTNGLDNLSAFQSTVGRNLAVVLWYVSWEEPFPKADADKVAANGSVPLITWEPWISASAETLEAIASGSHESYVRAFFLGAKEWGKPLFLRFGHEMNGNWYPWDGTHSGGATGPEKYKRAWRYIYNIKKSLGADNVTMVWSPNHANLPTESWNTVAAYYPGDEYVDWLGIDGYNWGNGEWQEFGTIFNATYLSLTALSARPLMIGEFACAETGGDKAAWIGDAFNKMRNDYPRIKLFNWFNINKERDWRVESSPTSASAARNALQDGYFLDKILR</sequence>
<evidence type="ECO:0000256" key="2">
    <source>
        <dbReference type="ARBA" id="ARBA00022801"/>
    </source>
</evidence>
<keyword evidence="2 4" id="KW-0378">Hydrolase</keyword>
<dbReference type="Proteomes" id="UP000178602">
    <property type="component" value="Unassembled WGS sequence"/>
</dbReference>
<keyword evidence="3 4" id="KW-0326">Glycosidase</keyword>
<evidence type="ECO:0000259" key="5">
    <source>
        <dbReference type="PROSITE" id="PS51764"/>
    </source>
</evidence>
<name>A0A1F4T8I6_UNCSA</name>
<dbReference type="SUPFAM" id="SSF51445">
    <property type="entry name" value="(Trans)glycosidases"/>
    <property type="match status" value="1"/>
</dbReference>
<dbReference type="PANTHER" id="PTHR40079">
    <property type="entry name" value="MANNAN ENDO-1,4-BETA-MANNOSIDASE E-RELATED"/>
    <property type="match status" value="1"/>
</dbReference>
<feature type="active site" description="Nucleophile" evidence="4">
    <location>
        <position position="209"/>
    </location>
</feature>
<accession>A0A1F4T8I6</accession>
<dbReference type="Pfam" id="PF02156">
    <property type="entry name" value="Glyco_hydro_26"/>
    <property type="match status" value="1"/>
</dbReference>
<dbReference type="GO" id="GO:0016985">
    <property type="term" value="F:mannan endo-1,4-beta-mannosidase activity"/>
    <property type="evidence" value="ECO:0007669"/>
    <property type="project" value="InterPro"/>
</dbReference>
<dbReference type="InterPro" id="IPR017853">
    <property type="entry name" value="GH"/>
</dbReference>
<dbReference type="AlphaFoldDB" id="A0A1F4T8I6"/>
<proteinExistence type="inferred from homology"/>
<dbReference type="InterPro" id="IPR000805">
    <property type="entry name" value="Glyco_hydro_26"/>
</dbReference>
<comment type="caution">
    <text evidence="6">The sequence shown here is derived from an EMBL/GenBank/DDBJ whole genome shotgun (WGS) entry which is preliminary data.</text>
</comment>
<evidence type="ECO:0000256" key="3">
    <source>
        <dbReference type="ARBA" id="ARBA00023295"/>
    </source>
</evidence>
<evidence type="ECO:0000256" key="1">
    <source>
        <dbReference type="ARBA" id="ARBA00007754"/>
    </source>
</evidence>
<dbReference type="PROSITE" id="PS51764">
    <property type="entry name" value="GH26"/>
    <property type="match status" value="1"/>
</dbReference>
<organism evidence="6 7">
    <name type="scientific">candidate division WOR-1 bacterium RIFOXYC12_FULL_54_18</name>
    <dbReference type="NCBI Taxonomy" id="1802584"/>
    <lineage>
        <taxon>Bacteria</taxon>
        <taxon>Bacillati</taxon>
        <taxon>Saganbacteria</taxon>
    </lineage>
</organism>